<dbReference type="Gene3D" id="1.10.530.10">
    <property type="match status" value="1"/>
</dbReference>
<dbReference type="AlphaFoldDB" id="A0A8T4I976"/>
<protein>
    <submittedName>
        <fullName evidence="1">Peptidoglycan-binding protein</fullName>
    </submittedName>
</protein>
<organism evidence="1 2">
    <name type="scientific">Stakelama marina</name>
    <dbReference type="NCBI Taxonomy" id="2826939"/>
    <lineage>
        <taxon>Bacteria</taxon>
        <taxon>Pseudomonadati</taxon>
        <taxon>Pseudomonadota</taxon>
        <taxon>Alphaproteobacteria</taxon>
        <taxon>Sphingomonadales</taxon>
        <taxon>Sphingomonadaceae</taxon>
        <taxon>Stakelama</taxon>
    </lineage>
</organism>
<gene>
    <name evidence="1" type="ORF">J7S20_00155</name>
</gene>
<reference evidence="1" key="1">
    <citation type="submission" date="2021-04" db="EMBL/GenBank/DDBJ databases">
        <title>Ouciella asimina sp. nov., isolated from the surface seawater in the hydrothermal field of Okinawa Trough.</title>
        <authorList>
            <person name="Shuang W."/>
        </authorList>
    </citation>
    <scope>NUCLEOTIDE SEQUENCE</scope>
    <source>
        <strain evidence="1">LXI357</strain>
    </source>
</reference>
<comment type="caution">
    <text evidence="1">The sequence shown here is derived from an EMBL/GenBank/DDBJ whole genome shotgun (WGS) entry which is preliminary data.</text>
</comment>
<dbReference type="Proteomes" id="UP000676996">
    <property type="component" value="Unassembled WGS sequence"/>
</dbReference>
<proteinExistence type="predicted"/>
<dbReference type="SUPFAM" id="SSF53955">
    <property type="entry name" value="Lysozyme-like"/>
    <property type="match status" value="1"/>
</dbReference>
<sequence>MQTIDLGTMNPAARARLIYSQARSEVTDRLWQAAIGGADRGTDRADSWQAAGTPGSLDSMLTSLVARNRAPGSASLSGPESLLPAGYSPVTPTVVAPSPGPVANMAAQSNGAVDAVGGLGVNAGYAPALERAAERSGVPAPSLAAIIDAEAAKRSDGSWNLFSRNPRSSAAGLGQFLSRTWIGMAEREGNWLNDVARDKGWLDSRGNVRSQARGPLLALRYDAEASINTIADYARSNIDHIRNSGIRTPDNPAALAKLAYLGHHLGPGDAVRFLDGGLSDRRAATLLKAQIGAGRAADRIDQAGSAADAHRAWLNNYIASHIRPDRFSDNGATAYA</sequence>
<evidence type="ECO:0000313" key="2">
    <source>
        <dbReference type="Proteomes" id="UP000676996"/>
    </source>
</evidence>
<evidence type="ECO:0000313" key="1">
    <source>
        <dbReference type="EMBL" id="MBR0550911.1"/>
    </source>
</evidence>
<dbReference type="EMBL" id="JAGRQC010000001">
    <property type="protein sequence ID" value="MBR0550911.1"/>
    <property type="molecule type" value="Genomic_DNA"/>
</dbReference>
<accession>A0A8T4I976</accession>
<dbReference type="InterPro" id="IPR023346">
    <property type="entry name" value="Lysozyme-like_dom_sf"/>
</dbReference>
<keyword evidence="2" id="KW-1185">Reference proteome</keyword>
<name>A0A8T4I976_9SPHN</name>